<feature type="domain" description="eCIS core" evidence="2">
    <location>
        <begin position="1639"/>
        <end position="1713"/>
    </location>
</feature>
<feature type="domain" description="Novel toxin 14" evidence="3">
    <location>
        <begin position="1977"/>
        <end position="2161"/>
    </location>
</feature>
<dbReference type="InterPro" id="IPR029120">
    <property type="entry name" value="Ntox14"/>
</dbReference>
<reference evidence="4 5" key="1">
    <citation type="submission" date="2017-04" db="EMBL/GenBank/DDBJ databases">
        <authorList>
            <person name="Afonso C.L."/>
            <person name="Miller P.J."/>
            <person name="Scott M.A."/>
            <person name="Spackman E."/>
            <person name="Goraichik I."/>
            <person name="Dimitrov K.M."/>
            <person name="Suarez D.L."/>
            <person name="Swayne D.E."/>
        </authorList>
    </citation>
    <scope>NUCLEOTIDE SEQUENCE [LARGE SCALE GENOMIC DNA]</scope>
    <source>
        <strain evidence="4 5">DSM 23236</strain>
    </source>
</reference>
<proteinExistence type="predicted"/>
<dbReference type="OrthoDB" id="7387101at2"/>
<evidence type="ECO:0008006" key="6">
    <source>
        <dbReference type="Google" id="ProtNLM"/>
    </source>
</evidence>
<name>A0A1W1X702_9NEIS</name>
<protein>
    <recommendedName>
        <fullName evidence="6">DUF4157 domain-containing protein</fullName>
    </recommendedName>
</protein>
<dbReference type="Pfam" id="PF15522">
    <property type="entry name" value="Ntox14"/>
    <property type="match status" value="1"/>
</dbReference>
<evidence type="ECO:0000313" key="4">
    <source>
        <dbReference type="EMBL" id="SMC19726.1"/>
    </source>
</evidence>
<gene>
    <name evidence="4" type="ORF">SAMN02745857_00776</name>
</gene>
<feature type="domain" description="eCIS core" evidence="2">
    <location>
        <begin position="70"/>
        <end position="146"/>
    </location>
</feature>
<dbReference type="STRING" id="1121001.SAMN02745857_00776"/>
<sequence>MAGPAATRSHKVGGVQRKAPSVSRGARGDAHERQADRAAQGIARGELGLARGLTPASAAGFRQPGSRGEPLPLALRLRLEQAFGAGLNVLRIHRDAAAWSATAALGVRAFASGPSLYFAAGAYRPDLADGLALLGHETAHALQQTGRMDAAGHLSATAVWGGGNVQCEWASPLSSTDPVPALVDTLTLYRDAATAGSEERLLLERLLAQSAPATAAAYWSARAGHVNAQSVDPELPGSPATLNVLVASALYDGLKQQGHVAAAAALLQLRTDLQTTFFSGATYARYVEDRGGRFDDLKQRLYAHWYADSWFGLGNPRFMLDRTLVGLIGPSAVFSNQEVAAGDLVNTASAELLRRHAGTIGPDELHYVTVHVAAVIESSRRTLLQQAQENVMRLPQSATASRARIKRAVAVQLEQDCTRQLMAHAAASRRGPPAVGAGSSVEAERIWFEDVLPALRDMAHFAVAFWESADAMETSLGDGSALAGGDQPARALLAGIDTTLPGYRDQLAVFLHALLDRPATGVLPDPATFEATRNTAVRNLDRSMLSLVERRTADRLIDALPGNRAGHRAFAFDSAMAGRLIAQPERAVIAWALNFAAGLRLRAQQYQPAADTGMRAMQAAVQPGAAGTDILDIFRVRFANHALTVARRVGWDGWIDWADLIVQGRETAPGGGLTDDYVVFGSDWMIDAETGVQQMAADLPVAVRGFEPLRTSDLVDFYQAQDYRRLSEHIDRLLTANRASYTLAAEPVLNQAFSAARAEFTPVRYLIDDWEWVTPWVTENGERQRQPRRNLRELVQQHPLTQQLLAGVRARYPGQTIAHGVGRAADHDRFIPAIWIMPSPAALVSRLQALPAINQVLVTMLPALMAYLNALTASSSVPNVSQQSWQQLVRDIEAGRAYRPDAALSGPVQMATITATTLAGLQWGVWWELWRASLAIRTAPEQADLIEQLRTAMDAARLPQALRDEHRTGFDAALQAQRRALAHERRRRVEVQFRPALDRYEPRSMTRFRVPGQAGQTVVRLLVREVSTLLTQFVGSVDDRAEQEGHLAMAVFELADTLHAKLLSQQDMGDVHAWVPLVDTALFWAAQATGGASQTIRDSFTVAEERGNTTLFEQRRTQLRELLEHQVSVLQRAILDSGMVGEAGDGTLESTGTVRTQDSNRRIGRGQGFTIEGTTWEIQEVHANFAFHPGTFGLRSMPNAASVGSMLSLDGGRTHLADGNRPHVRLLSVMVNEGPEPLELYADSPQTIEVLTRLTWALYLRNTMEQLGELAGAIETFGGYMMDAAELFPGGGQALAATRLITATVAFFSGDGPEMIQHLITHPRELLERVWERTLGLLHFENLLQYLLFSNHSLNGLIGEPRAPGPQTIGNSSSARLRRLLLKVQNFARNIGRLFAGMEDHVQDRRQQVEGLVQSSPGLVRVVQLIADYYLIIAAMVDRLGGLEGRAEAVADFGSFISNLPQRLDEMIASLGELELPREILPLEDLINVLIDVIGHRLGGKYRLGVHILLQLLDFIGARQQLVSGVAGLLRDAGVTTDNLFPFWNDTIVPQVTARLTEAQSMMRNTLHTTFEQFGTPLGLSVPHAQVTTSNRGFPGETEAQPQLESAVAAGLSRQSQGGLGGTQAASLLDRVAAEPGEPLAPSTRGDVEQRFGQDFSHVRLHRGGRAQALTGAVGARALTAGSHVILGAGDAAAARPQLLYHELAHVVQQTGARQRGGSHPATPRRSRARRGIHWDGAAEAQADAAARAAMAGSARGIALGRADAGQPSMIELLGQRFLRQVTDITSIEEEVEEIDSTASTTGRSLIGRDVRRAVSHVAQDLRTRLRPGSSGLHTSAGTYRHVLDAISTHLMNHHEEIAEAIEDIAIRASYEAERARPGHPARMALDVRDFTRRLERYILGKTGILLDFDMPVRGRGQEATFRDAQHPYASAEVKFVYLAHVNGNTNLWHLALEHGTGPGGGQTNILPARRQELRPLIRAVLHDLGPSSSIWASNAYRFSHAIFRAAEELERQQQIAASAGTLPATALPAKSEYLNTTGTTQTAGYGNQRLHLGTFAQKDSGEQSGKERESHHITQYLLVEYFHNGASNGSEEPASKSAFPLLRRRLDAYGSELATNGARRPSMFRGIQIESLEAGRGGLMPTILLARPTHRRGNLHMNAAAEDFSDSGAVTQSEIVNHIFRQELPEPYLRLERAAVNNPRSSTHYDAWVAYRDRPANQVGNHIYQAMQKTYGYMRTHMQTQLKSALRGIELGYYNDLYLAHHPGTAANSSALIKPGEMNHIWSLAVAHNDKGMSARGWRG</sequence>
<feature type="region of interest" description="Disordered" evidence="1">
    <location>
        <begin position="1710"/>
        <end position="1730"/>
    </location>
</feature>
<dbReference type="RefSeq" id="WP_084089227.1">
    <property type="nucleotide sequence ID" value="NZ_FWXD01000003.1"/>
</dbReference>
<organism evidence="4 5">
    <name type="scientific">Andreprevotia lacus DSM 23236</name>
    <dbReference type="NCBI Taxonomy" id="1121001"/>
    <lineage>
        <taxon>Bacteria</taxon>
        <taxon>Pseudomonadati</taxon>
        <taxon>Pseudomonadota</taxon>
        <taxon>Betaproteobacteria</taxon>
        <taxon>Neisseriales</taxon>
        <taxon>Chitinibacteraceae</taxon>
        <taxon>Andreprevotia</taxon>
    </lineage>
</organism>
<dbReference type="InterPro" id="IPR025295">
    <property type="entry name" value="eCIS_core_dom"/>
</dbReference>
<evidence type="ECO:0000256" key="1">
    <source>
        <dbReference type="SAM" id="MobiDB-lite"/>
    </source>
</evidence>
<evidence type="ECO:0000313" key="5">
    <source>
        <dbReference type="Proteomes" id="UP000192761"/>
    </source>
</evidence>
<accession>A0A1W1X702</accession>
<evidence type="ECO:0000259" key="2">
    <source>
        <dbReference type="Pfam" id="PF13699"/>
    </source>
</evidence>
<feature type="compositionally biased region" description="Polar residues" evidence="1">
    <location>
        <begin position="1148"/>
        <end position="1157"/>
    </location>
</feature>
<feature type="region of interest" description="Disordered" evidence="1">
    <location>
        <begin position="1145"/>
        <end position="1166"/>
    </location>
</feature>
<feature type="region of interest" description="Disordered" evidence="1">
    <location>
        <begin position="1"/>
        <end position="38"/>
    </location>
</feature>
<feature type="compositionally biased region" description="Basic and acidic residues" evidence="1">
    <location>
        <begin position="26"/>
        <end position="36"/>
    </location>
</feature>
<keyword evidence="5" id="KW-1185">Reference proteome</keyword>
<dbReference type="Pfam" id="PF13699">
    <property type="entry name" value="eCIS_core"/>
    <property type="match status" value="2"/>
</dbReference>
<evidence type="ECO:0000259" key="3">
    <source>
        <dbReference type="Pfam" id="PF15522"/>
    </source>
</evidence>
<dbReference type="EMBL" id="FWXD01000003">
    <property type="protein sequence ID" value="SMC19726.1"/>
    <property type="molecule type" value="Genomic_DNA"/>
</dbReference>
<dbReference type="Proteomes" id="UP000192761">
    <property type="component" value="Unassembled WGS sequence"/>
</dbReference>